<reference evidence="2" key="1">
    <citation type="submission" date="2019-03" db="EMBL/GenBank/DDBJ databases">
        <title>Single cell metagenomics reveals metabolic interactions within the superorganism composed of flagellate Streblomastix strix and complex community of Bacteroidetes bacteria on its surface.</title>
        <authorList>
            <person name="Treitli S.C."/>
            <person name="Kolisko M."/>
            <person name="Husnik F."/>
            <person name="Keeling P."/>
            <person name="Hampl V."/>
        </authorList>
    </citation>
    <scope>NUCLEOTIDE SEQUENCE</scope>
    <source>
        <strain evidence="2">STM</strain>
    </source>
</reference>
<protein>
    <recommendedName>
        <fullName evidence="1">Arm DNA-binding domain-containing protein</fullName>
    </recommendedName>
</protein>
<evidence type="ECO:0000313" key="2">
    <source>
        <dbReference type="EMBL" id="KAA6344010.1"/>
    </source>
</evidence>
<dbReference type="InterPro" id="IPR035386">
    <property type="entry name" value="Arm-DNA-bind_5"/>
</dbReference>
<proteinExistence type="predicted"/>
<dbReference type="Pfam" id="PF17293">
    <property type="entry name" value="Arm-DNA-bind_5"/>
    <property type="match status" value="1"/>
</dbReference>
<accession>A0A5J4SFB9</accession>
<sequence length="64" mass="7195">MIPLFCQITVDGKESCFSMKCDVNPNYWDVETGKATGRTEEAIKTNALSSFWHNFVTTETGRST</sequence>
<organism evidence="2">
    <name type="scientific">termite gut metagenome</name>
    <dbReference type="NCBI Taxonomy" id="433724"/>
    <lineage>
        <taxon>unclassified sequences</taxon>
        <taxon>metagenomes</taxon>
        <taxon>organismal metagenomes</taxon>
    </lineage>
</organism>
<gene>
    <name evidence="2" type="ORF">EZS27_008340</name>
</gene>
<evidence type="ECO:0000259" key="1">
    <source>
        <dbReference type="Pfam" id="PF17293"/>
    </source>
</evidence>
<name>A0A5J4SFB9_9ZZZZ</name>
<dbReference type="EMBL" id="SNRY01000240">
    <property type="protein sequence ID" value="KAA6344010.1"/>
    <property type="molecule type" value="Genomic_DNA"/>
</dbReference>
<feature type="domain" description="Arm DNA-binding" evidence="1">
    <location>
        <begin position="2"/>
        <end position="47"/>
    </location>
</feature>
<comment type="caution">
    <text evidence="2">The sequence shown here is derived from an EMBL/GenBank/DDBJ whole genome shotgun (WGS) entry which is preliminary data.</text>
</comment>
<dbReference type="AlphaFoldDB" id="A0A5J4SFB9"/>